<feature type="domain" description="Mtf2-like C-terminal" evidence="2">
    <location>
        <begin position="250"/>
        <end position="440"/>
    </location>
</feature>
<evidence type="ECO:0000256" key="1">
    <source>
        <dbReference type="SAM" id="MobiDB-lite"/>
    </source>
</evidence>
<feature type="region of interest" description="Disordered" evidence="1">
    <location>
        <begin position="170"/>
        <end position="212"/>
    </location>
</feature>
<gene>
    <name evidence="3" type="ORF">N7494_005549</name>
</gene>
<dbReference type="Proteomes" id="UP001220324">
    <property type="component" value="Unassembled WGS sequence"/>
</dbReference>
<keyword evidence="4" id="KW-1185">Reference proteome</keyword>
<evidence type="ECO:0000313" key="3">
    <source>
        <dbReference type="EMBL" id="KAJ5540473.1"/>
    </source>
</evidence>
<evidence type="ECO:0000313" key="4">
    <source>
        <dbReference type="Proteomes" id="UP001220324"/>
    </source>
</evidence>
<dbReference type="PANTHER" id="PTHR39468:SF1">
    <property type="entry name" value="MTF2-LIKE C-TERMINAL DOMAIN-CONTAINING PROTEIN"/>
    <property type="match status" value="1"/>
</dbReference>
<proteinExistence type="predicted"/>
<dbReference type="Pfam" id="PF19189">
    <property type="entry name" value="Mtf2"/>
    <property type="match status" value="1"/>
</dbReference>
<dbReference type="PANTHER" id="PTHR39468">
    <property type="entry name" value="CHROMOSOME 7, WHOLE GENOME SHOTGUN SEQUENCE"/>
    <property type="match status" value="1"/>
</dbReference>
<evidence type="ECO:0000259" key="2">
    <source>
        <dbReference type="Pfam" id="PF19189"/>
    </source>
</evidence>
<accession>A0AAD6CUJ5</accession>
<organism evidence="3 4">
    <name type="scientific">Penicillium frequentans</name>
    <dbReference type="NCBI Taxonomy" id="3151616"/>
    <lineage>
        <taxon>Eukaryota</taxon>
        <taxon>Fungi</taxon>
        <taxon>Dikarya</taxon>
        <taxon>Ascomycota</taxon>
        <taxon>Pezizomycotina</taxon>
        <taxon>Eurotiomycetes</taxon>
        <taxon>Eurotiomycetidae</taxon>
        <taxon>Eurotiales</taxon>
        <taxon>Aspergillaceae</taxon>
        <taxon>Penicillium</taxon>
    </lineage>
</organism>
<sequence>MAANFSRIYLLSAAATSSTTFLYQTRTLSQLSRSFPTLHQLRRHYYTEQNGLDIGGEGHGSSKAPDQPEQNDSAKSTSADHPPRRMSYLRHRGASIPHPTPKGNKKQTLNLKSRTITRNEREAFGGLMSRLNKTQQAQSPLLETQKPESVPKTDDLMAIMSIFESILEDTRADTKEPQTVKNSQHEVPVDKQEQTRSRQSNQSEEIIDEADQINLSDLGLEETSASADADATVTLAEAVNMVVERESKRIESELFQAVEQGKGDSGLWDVCRQRIFTMISHIGGPVSSTAQEPEFSSSSNAPQSPDASPSSGPLNIPDAVPAGPVVARLYPQLLLLAFRILSTHFPESQLISQFRSAAKAHGRSSAFLGTSEVLCDELMAFYWHSCNDLPAVVSFLRDMDNAGLDPSRRVRKLLRDIVRQHDQDVKSRRKAKGEYFWDAPPNQKAFQELAGPGGWIETLHSRKRQRRSTAIPVPRMS</sequence>
<feature type="region of interest" description="Disordered" evidence="1">
    <location>
        <begin position="50"/>
        <end position="148"/>
    </location>
</feature>
<feature type="compositionally biased region" description="Polar residues" evidence="1">
    <location>
        <begin position="131"/>
        <end position="142"/>
    </location>
</feature>
<feature type="region of interest" description="Disordered" evidence="1">
    <location>
        <begin position="287"/>
        <end position="316"/>
    </location>
</feature>
<dbReference type="InterPro" id="IPR043837">
    <property type="entry name" value="Mtf2-like_C"/>
</dbReference>
<feature type="compositionally biased region" description="Polar residues" evidence="1">
    <location>
        <begin position="287"/>
        <end position="313"/>
    </location>
</feature>
<comment type="caution">
    <text evidence="3">The sequence shown here is derived from an EMBL/GenBank/DDBJ whole genome shotgun (WGS) entry which is preliminary data.</text>
</comment>
<reference evidence="3 4" key="1">
    <citation type="journal article" date="2023" name="IMA Fungus">
        <title>Comparative genomic study of the Penicillium genus elucidates a diverse pangenome and 15 lateral gene transfer events.</title>
        <authorList>
            <person name="Petersen C."/>
            <person name="Sorensen T."/>
            <person name="Nielsen M.R."/>
            <person name="Sondergaard T.E."/>
            <person name="Sorensen J.L."/>
            <person name="Fitzpatrick D.A."/>
            <person name="Frisvad J.C."/>
            <person name="Nielsen K.L."/>
        </authorList>
    </citation>
    <scope>NUCLEOTIDE SEQUENCE [LARGE SCALE GENOMIC DNA]</scope>
    <source>
        <strain evidence="3 4">IBT 35679</strain>
    </source>
</reference>
<name>A0AAD6CUJ5_9EURO</name>
<dbReference type="EMBL" id="JAQIZZ010000005">
    <property type="protein sequence ID" value="KAJ5540473.1"/>
    <property type="molecule type" value="Genomic_DNA"/>
</dbReference>
<feature type="compositionally biased region" description="Polar residues" evidence="1">
    <location>
        <begin position="68"/>
        <end position="79"/>
    </location>
</feature>
<dbReference type="GO" id="GO:0005739">
    <property type="term" value="C:mitochondrion"/>
    <property type="evidence" value="ECO:0007669"/>
    <property type="project" value="InterPro"/>
</dbReference>
<dbReference type="AlphaFoldDB" id="A0AAD6CUJ5"/>
<feature type="compositionally biased region" description="Polar residues" evidence="1">
    <location>
        <begin position="106"/>
        <end position="116"/>
    </location>
</feature>
<feature type="compositionally biased region" description="Basic and acidic residues" evidence="1">
    <location>
        <begin position="170"/>
        <end position="196"/>
    </location>
</feature>
<protein>
    <recommendedName>
        <fullName evidence="2">Mtf2-like C-terminal domain-containing protein</fullName>
    </recommendedName>
</protein>
<dbReference type="InterPro" id="IPR040009">
    <property type="entry name" value="Mtf2/C5D6.12-like"/>
</dbReference>